<reference evidence="2" key="1">
    <citation type="journal article" date="2007" name="Plant Cell">
        <title>Dothideomycete-plant interactions illuminated by genome sequencing and EST analysis of the wheat pathogen Stagonospora nodorum.</title>
        <authorList>
            <person name="Hane J.K."/>
            <person name="Lowe R.G."/>
            <person name="Solomon P.S."/>
            <person name="Tan K.C."/>
            <person name="Schoch C.L."/>
            <person name="Spatafora J.W."/>
            <person name="Crous P.W."/>
            <person name="Kodira C."/>
            <person name="Birren B.W."/>
            <person name="Galagan J.E."/>
            <person name="Torriani S.F."/>
            <person name="McDonald B.A."/>
            <person name="Oliver R.P."/>
        </authorList>
    </citation>
    <scope>NUCLEOTIDE SEQUENCE [LARGE SCALE GENOMIC DNA]</scope>
    <source>
        <strain evidence="2">SN15 / ATCC MYA-4574 / FGSC 10173</strain>
    </source>
</reference>
<evidence type="ECO:0000313" key="2">
    <source>
        <dbReference type="Proteomes" id="UP000001055"/>
    </source>
</evidence>
<organism evidence="1 2">
    <name type="scientific">Phaeosphaeria nodorum (strain SN15 / ATCC MYA-4574 / FGSC 10173)</name>
    <name type="common">Glume blotch fungus</name>
    <name type="synonym">Parastagonospora nodorum</name>
    <dbReference type="NCBI Taxonomy" id="321614"/>
    <lineage>
        <taxon>Eukaryota</taxon>
        <taxon>Fungi</taxon>
        <taxon>Dikarya</taxon>
        <taxon>Ascomycota</taxon>
        <taxon>Pezizomycotina</taxon>
        <taxon>Dothideomycetes</taxon>
        <taxon>Pleosporomycetidae</taxon>
        <taxon>Pleosporales</taxon>
        <taxon>Pleosporineae</taxon>
        <taxon>Phaeosphaeriaceae</taxon>
        <taxon>Parastagonospora</taxon>
    </lineage>
</organism>
<accession>Q0U4U1</accession>
<dbReference type="AlphaFoldDB" id="Q0U4U1"/>
<gene>
    <name evidence="1" type="ORF">SNOG_13223</name>
</gene>
<evidence type="ECO:0000313" key="1">
    <source>
        <dbReference type="EMBL" id="EAT79550.1"/>
    </source>
</evidence>
<dbReference type="InParanoid" id="Q0U4U1"/>
<dbReference type="EMBL" id="CH445349">
    <property type="protein sequence ID" value="EAT79550.1"/>
    <property type="molecule type" value="Genomic_DNA"/>
</dbReference>
<sequence length="76" mass="8725">MFVPTFCSTLLHDHDFHIRLKRYYSLVSATNGASTKKANRITESQFPKEDTVEAMTSDYSESEAAMWTVTRFSLRA</sequence>
<dbReference type="Proteomes" id="UP000001055">
    <property type="component" value="Unassembled WGS sequence"/>
</dbReference>
<dbReference type="KEGG" id="pno:SNOG_13223"/>
<name>Q0U4U1_PHANO</name>
<proteinExistence type="predicted"/>
<protein>
    <submittedName>
        <fullName evidence="1">Uncharacterized protein</fullName>
    </submittedName>
</protein>
<dbReference type="RefSeq" id="XP_001803434.1">
    <property type="nucleotide sequence ID" value="XM_001803382.1"/>
</dbReference>
<dbReference type="GeneID" id="5980349"/>